<evidence type="ECO:0000256" key="3">
    <source>
        <dbReference type="RuleBase" id="RU000363"/>
    </source>
</evidence>
<comment type="similarity">
    <text evidence="1 3">Belongs to the short-chain dehydrogenases/reductases (SDR) family.</text>
</comment>
<dbReference type="InterPro" id="IPR002347">
    <property type="entry name" value="SDR_fam"/>
</dbReference>
<keyword evidence="7" id="KW-1185">Reference proteome</keyword>
<dbReference type="GO" id="GO:0016491">
    <property type="term" value="F:oxidoreductase activity"/>
    <property type="evidence" value="ECO:0007669"/>
    <property type="project" value="UniProtKB-KW"/>
</dbReference>
<dbReference type="PRINTS" id="PR00081">
    <property type="entry name" value="GDHRDH"/>
</dbReference>
<evidence type="ECO:0000256" key="1">
    <source>
        <dbReference type="ARBA" id="ARBA00006484"/>
    </source>
</evidence>
<dbReference type="EMBL" id="CP001359">
    <property type="protein sequence ID" value="ACL63406.1"/>
    <property type="molecule type" value="Genomic_DNA"/>
</dbReference>
<evidence type="ECO:0000256" key="4">
    <source>
        <dbReference type="SAM" id="Phobius"/>
    </source>
</evidence>
<evidence type="ECO:0000256" key="2">
    <source>
        <dbReference type="ARBA" id="ARBA00023002"/>
    </source>
</evidence>
<dbReference type="HOGENOM" id="CLU_010194_2_1_7"/>
<dbReference type="SUPFAM" id="SSF51735">
    <property type="entry name" value="NAD(P)-binding Rossmann-fold domains"/>
    <property type="match status" value="1"/>
</dbReference>
<dbReference type="GO" id="GO:0016020">
    <property type="term" value="C:membrane"/>
    <property type="evidence" value="ECO:0007669"/>
    <property type="project" value="TreeGrafter"/>
</dbReference>
<dbReference type="PRINTS" id="PR00080">
    <property type="entry name" value="SDRFAMILY"/>
</dbReference>
<keyword evidence="4" id="KW-1133">Transmembrane helix</keyword>
<feature type="transmembrane region" description="Helical" evidence="4">
    <location>
        <begin position="29"/>
        <end position="49"/>
    </location>
</feature>
<keyword evidence="4" id="KW-0472">Membrane</keyword>
<keyword evidence="4" id="KW-0812">Transmembrane</keyword>
<evidence type="ECO:0000259" key="5">
    <source>
        <dbReference type="SMART" id="SM00822"/>
    </source>
</evidence>
<dbReference type="Proteomes" id="UP000007089">
    <property type="component" value="Chromosome"/>
</dbReference>
<name>B8J7R4_ANAD2</name>
<reference evidence="6" key="1">
    <citation type="submission" date="2009-01" db="EMBL/GenBank/DDBJ databases">
        <title>Complete sequence of Anaeromyxobacter dehalogenans 2CP-1.</title>
        <authorList>
            <consortium name="US DOE Joint Genome Institute"/>
            <person name="Lucas S."/>
            <person name="Copeland A."/>
            <person name="Lapidus A."/>
            <person name="Glavina del Rio T."/>
            <person name="Dalin E."/>
            <person name="Tice H."/>
            <person name="Bruce D."/>
            <person name="Goodwin L."/>
            <person name="Pitluck S."/>
            <person name="Saunders E."/>
            <person name="Brettin T."/>
            <person name="Detter J.C."/>
            <person name="Han C."/>
            <person name="Larimer F."/>
            <person name="Land M."/>
            <person name="Hauser L."/>
            <person name="Kyrpides N."/>
            <person name="Ovchinnikova G."/>
            <person name="Beliaev A.S."/>
            <person name="Richardson P."/>
        </authorList>
    </citation>
    <scope>NUCLEOTIDE SEQUENCE</scope>
    <source>
        <strain evidence="6">2CP-1</strain>
    </source>
</reference>
<accession>B8J7R4</accession>
<dbReference type="Pfam" id="PF00106">
    <property type="entry name" value="adh_short"/>
    <property type="match status" value="1"/>
</dbReference>
<dbReference type="AlphaFoldDB" id="B8J7R4"/>
<organism evidence="6 7">
    <name type="scientific">Anaeromyxobacter dehalogenans (strain ATCC BAA-258 / DSM 21875 / 2CP-1)</name>
    <dbReference type="NCBI Taxonomy" id="455488"/>
    <lineage>
        <taxon>Bacteria</taxon>
        <taxon>Pseudomonadati</taxon>
        <taxon>Myxococcota</taxon>
        <taxon>Myxococcia</taxon>
        <taxon>Myxococcales</taxon>
        <taxon>Cystobacterineae</taxon>
        <taxon>Anaeromyxobacteraceae</taxon>
        <taxon>Anaeromyxobacter</taxon>
    </lineage>
</organism>
<evidence type="ECO:0000313" key="6">
    <source>
        <dbReference type="EMBL" id="ACL63406.1"/>
    </source>
</evidence>
<dbReference type="SMART" id="SM00822">
    <property type="entry name" value="PKS_KR"/>
    <property type="match status" value="1"/>
</dbReference>
<dbReference type="RefSeq" id="WP_012631500.1">
    <property type="nucleotide sequence ID" value="NC_011891.1"/>
</dbReference>
<dbReference type="PANTHER" id="PTHR44196:SF1">
    <property type="entry name" value="DEHYDROGENASE_REDUCTASE SDR FAMILY MEMBER 7B"/>
    <property type="match status" value="1"/>
</dbReference>
<dbReference type="Gene3D" id="3.40.50.720">
    <property type="entry name" value="NAD(P)-binding Rossmann-like Domain"/>
    <property type="match status" value="1"/>
</dbReference>
<dbReference type="PANTHER" id="PTHR44196">
    <property type="entry name" value="DEHYDROGENASE/REDUCTASE SDR FAMILY MEMBER 7B"/>
    <property type="match status" value="1"/>
</dbReference>
<sequence>MRRSTALSLTAALAAGAWLAARRLRRRRPLAGGVALVTGGSRGLGLVLARELGRRGMRIVLCARDEEELERARSGLAQDGIDATGLPGDVTDEDGTRTLVADVEENLGPVELLVNSAGIIQVGPAEAMSVEDYRHAMDVLFYGALHAAEAVLPGMRARRRGTIVNVTSIGAAVGIPHLAPYDAAKFAARGWSEALGAETAKYGVDVITVVPGLMRTGSFGRALVKGRRYAEASLFSLLASLPLVTVSAERAARRIVRAIEHRERFVIIGLPARVLRLAHSLMPGAIVATLGFVNRFLPTAAPGERHGIALPAELFRRGLARSILTALGERAARRYNEEPA</sequence>
<dbReference type="InterPro" id="IPR057326">
    <property type="entry name" value="KR_dom"/>
</dbReference>
<dbReference type="KEGG" id="acp:A2cp1_0046"/>
<protein>
    <submittedName>
        <fullName evidence="6">Short-chain dehydrogenase/reductase SDR</fullName>
    </submittedName>
</protein>
<dbReference type="InterPro" id="IPR036291">
    <property type="entry name" value="NAD(P)-bd_dom_sf"/>
</dbReference>
<feature type="domain" description="Ketoreductase" evidence="5">
    <location>
        <begin position="33"/>
        <end position="217"/>
    </location>
</feature>
<keyword evidence="2" id="KW-0560">Oxidoreductase</keyword>
<gene>
    <name evidence="6" type="ordered locus">A2cp1_0046</name>
</gene>
<proteinExistence type="inferred from homology"/>
<evidence type="ECO:0000313" key="7">
    <source>
        <dbReference type="Proteomes" id="UP000007089"/>
    </source>
</evidence>